<feature type="compositionally biased region" description="Polar residues" evidence="1">
    <location>
        <begin position="1"/>
        <end position="22"/>
    </location>
</feature>
<sequence>MSTSVFVDPESSTQADRAQSSGVPVPLSKDPYEAIRQAYLVGTDTESEPFEGKARTHESPHIVVPPTCHVEESEGSRYKGKSKLILGTDSEEDEEVEESPDSDSESEGAEDEGPTTEDEDHVARDEGLAARVEGLDMDDESYGLDDESYGLDDESHGVDDEIHGVDDESRGLDNEGHGVEIDGLGLEEEEVVPEGQQWAASVIETVVSAPLGLGYGALRHRELALEGDHIYSTFEVGQGSDSAPEPERPDRTPPLPEWTSGSLLISPSPSVVPSPVSSPMIPLIVPSPIASPMATSIATILVDEDQFIEVGAQLKLYRSILQDHTQHLDAMPPTLFAEIDRDEMTVVTFGALWRPVLTLEACAGHRFVARATGDERSCYCIRAGKEP</sequence>
<accession>A0A699JIB9</accession>
<feature type="region of interest" description="Disordered" evidence="1">
    <location>
        <begin position="1"/>
        <end position="175"/>
    </location>
</feature>
<protein>
    <submittedName>
        <fullName evidence="2">Uncharacterized protein</fullName>
    </submittedName>
</protein>
<feature type="compositionally biased region" description="Basic and acidic residues" evidence="1">
    <location>
        <begin position="153"/>
        <end position="175"/>
    </location>
</feature>
<feature type="compositionally biased region" description="Acidic residues" evidence="1">
    <location>
        <begin position="89"/>
        <end position="120"/>
    </location>
</feature>
<dbReference type="EMBL" id="BKCJ010413011">
    <property type="protein sequence ID" value="GFA37360.1"/>
    <property type="molecule type" value="Genomic_DNA"/>
</dbReference>
<comment type="caution">
    <text evidence="2">The sequence shown here is derived from an EMBL/GenBank/DDBJ whole genome shotgun (WGS) entry which is preliminary data.</text>
</comment>
<gene>
    <name evidence="2" type="ORF">Tci_609332</name>
</gene>
<evidence type="ECO:0000256" key="1">
    <source>
        <dbReference type="SAM" id="MobiDB-lite"/>
    </source>
</evidence>
<name>A0A699JIB9_TANCI</name>
<reference evidence="2" key="1">
    <citation type="journal article" date="2019" name="Sci. Rep.">
        <title>Draft genome of Tanacetum cinerariifolium, the natural source of mosquito coil.</title>
        <authorList>
            <person name="Yamashiro T."/>
            <person name="Shiraishi A."/>
            <person name="Satake H."/>
            <person name="Nakayama K."/>
        </authorList>
    </citation>
    <scope>NUCLEOTIDE SEQUENCE</scope>
</reference>
<organism evidence="2">
    <name type="scientific">Tanacetum cinerariifolium</name>
    <name type="common">Dalmatian daisy</name>
    <name type="synonym">Chrysanthemum cinerariifolium</name>
    <dbReference type="NCBI Taxonomy" id="118510"/>
    <lineage>
        <taxon>Eukaryota</taxon>
        <taxon>Viridiplantae</taxon>
        <taxon>Streptophyta</taxon>
        <taxon>Embryophyta</taxon>
        <taxon>Tracheophyta</taxon>
        <taxon>Spermatophyta</taxon>
        <taxon>Magnoliopsida</taxon>
        <taxon>eudicotyledons</taxon>
        <taxon>Gunneridae</taxon>
        <taxon>Pentapetalae</taxon>
        <taxon>asterids</taxon>
        <taxon>campanulids</taxon>
        <taxon>Asterales</taxon>
        <taxon>Asteraceae</taxon>
        <taxon>Asteroideae</taxon>
        <taxon>Anthemideae</taxon>
        <taxon>Anthemidinae</taxon>
        <taxon>Tanacetum</taxon>
    </lineage>
</organism>
<feature type="region of interest" description="Disordered" evidence="1">
    <location>
        <begin position="235"/>
        <end position="260"/>
    </location>
</feature>
<feature type="compositionally biased region" description="Basic and acidic residues" evidence="1">
    <location>
        <begin position="50"/>
        <end position="60"/>
    </location>
</feature>
<feature type="compositionally biased region" description="Acidic residues" evidence="1">
    <location>
        <begin position="135"/>
        <end position="152"/>
    </location>
</feature>
<evidence type="ECO:0000313" key="2">
    <source>
        <dbReference type="EMBL" id="GFA37360.1"/>
    </source>
</evidence>
<dbReference type="AlphaFoldDB" id="A0A699JIB9"/>
<proteinExistence type="predicted"/>